<dbReference type="AlphaFoldDB" id="A0A2P2NZM3"/>
<name>A0A2P2NZM3_RHIMU</name>
<accession>A0A2P2NZM3</accession>
<protein>
    <submittedName>
        <fullName evidence="1">Uncharacterized protein</fullName>
    </submittedName>
</protein>
<organism evidence="1">
    <name type="scientific">Rhizophora mucronata</name>
    <name type="common">Asiatic mangrove</name>
    <dbReference type="NCBI Taxonomy" id="61149"/>
    <lineage>
        <taxon>Eukaryota</taxon>
        <taxon>Viridiplantae</taxon>
        <taxon>Streptophyta</taxon>
        <taxon>Embryophyta</taxon>
        <taxon>Tracheophyta</taxon>
        <taxon>Spermatophyta</taxon>
        <taxon>Magnoliopsida</taxon>
        <taxon>eudicotyledons</taxon>
        <taxon>Gunneridae</taxon>
        <taxon>Pentapetalae</taxon>
        <taxon>rosids</taxon>
        <taxon>fabids</taxon>
        <taxon>Malpighiales</taxon>
        <taxon>Rhizophoraceae</taxon>
        <taxon>Rhizophora</taxon>
    </lineage>
</organism>
<dbReference type="EMBL" id="GGEC01067472">
    <property type="protein sequence ID" value="MBX47956.1"/>
    <property type="molecule type" value="Transcribed_RNA"/>
</dbReference>
<evidence type="ECO:0000313" key="1">
    <source>
        <dbReference type="EMBL" id="MBX47956.1"/>
    </source>
</evidence>
<proteinExistence type="predicted"/>
<sequence length="38" mass="4501">MLDFECYDKVLLLQINEIETLLQVIEAENMYSKAECFT</sequence>
<reference evidence="1" key="1">
    <citation type="submission" date="2018-02" db="EMBL/GenBank/DDBJ databases">
        <title>Rhizophora mucronata_Transcriptome.</title>
        <authorList>
            <person name="Meera S.P."/>
            <person name="Sreeshan A."/>
            <person name="Augustine A."/>
        </authorList>
    </citation>
    <scope>NUCLEOTIDE SEQUENCE</scope>
    <source>
        <tissue evidence="1">Leaf</tissue>
    </source>
</reference>